<feature type="transmembrane region" description="Helical" evidence="8">
    <location>
        <begin position="127"/>
        <end position="147"/>
    </location>
</feature>
<dbReference type="InterPro" id="IPR038523">
    <property type="entry name" value="AmiSUreI_transpt_sf"/>
</dbReference>
<feature type="transmembrane region" description="Helical" evidence="8">
    <location>
        <begin position="153"/>
        <end position="175"/>
    </location>
</feature>
<comment type="caution">
    <text evidence="9">The sequence shown here is derived from an EMBL/GenBank/DDBJ whole genome shotgun (WGS) entry which is preliminary data.</text>
</comment>
<dbReference type="Gene3D" id="1.25.40.600">
    <property type="match status" value="1"/>
</dbReference>
<dbReference type="InterPro" id="IPR003211">
    <property type="entry name" value="AmiSUreI_transpt"/>
</dbReference>
<proteinExistence type="inferred from homology"/>
<evidence type="ECO:0000313" key="10">
    <source>
        <dbReference type="Proteomes" id="UP000245216"/>
    </source>
</evidence>
<feature type="transmembrane region" description="Helical" evidence="8">
    <location>
        <begin position="95"/>
        <end position="115"/>
    </location>
</feature>
<protein>
    <submittedName>
        <fullName evidence="9">Transporter protein</fullName>
    </submittedName>
</protein>
<dbReference type="Pfam" id="PF02293">
    <property type="entry name" value="AmiS_UreI"/>
    <property type="match status" value="1"/>
</dbReference>
<accession>A0A2U2BGZ3</accession>
<evidence type="ECO:0000256" key="1">
    <source>
        <dbReference type="ARBA" id="ARBA00004651"/>
    </source>
</evidence>
<evidence type="ECO:0000256" key="7">
    <source>
        <dbReference type="ARBA" id="ARBA00023136"/>
    </source>
</evidence>
<sequence>MLVAAFLAFAGLCLFVNGVRLYYSEGHHASRLVDAKDAAIVNLFTAVLGFICMSHILNPANSTVYSPLSAIYLGLFALTYFWVGVNAFTGSDGRALGWYSLVVACIAVPAAITNLSLAERIFDYWQVLSWLSWAVLWFMFFLLLVLNKPIARLTGMVSAVQGVLTALLPALLYFWGVI</sequence>
<name>A0A2U2BGZ3_ALCFA</name>
<keyword evidence="5 8" id="KW-0812">Transmembrane</keyword>
<evidence type="ECO:0000256" key="2">
    <source>
        <dbReference type="ARBA" id="ARBA00010068"/>
    </source>
</evidence>
<dbReference type="GO" id="GO:0005886">
    <property type="term" value="C:plasma membrane"/>
    <property type="evidence" value="ECO:0007669"/>
    <property type="project" value="UniProtKB-SubCell"/>
</dbReference>
<dbReference type="STRING" id="511.UZ73_16885"/>
<dbReference type="KEGG" id="afa:UZ73_16885"/>
<feature type="transmembrane region" description="Helical" evidence="8">
    <location>
        <begin position="64"/>
        <end position="83"/>
    </location>
</feature>
<evidence type="ECO:0000256" key="6">
    <source>
        <dbReference type="ARBA" id="ARBA00022989"/>
    </source>
</evidence>
<keyword evidence="6 8" id="KW-1133">Transmembrane helix</keyword>
<reference evidence="9 10" key="2">
    <citation type="submission" date="2018-05" db="EMBL/GenBank/DDBJ databases">
        <authorList>
            <person name="Lanie J.A."/>
            <person name="Ng W.-L."/>
            <person name="Kazmierczak K.M."/>
            <person name="Andrzejewski T.M."/>
            <person name="Davidsen T.M."/>
            <person name="Wayne K.J."/>
            <person name="Tettelin H."/>
            <person name="Glass J.I."/>
            <person name="Rusch D."/>
            <person name="Podicherti R."/>
            <person name="Tsui H.-C.T."/>
            <person name="Winkler M.E."/>
        </authorList>
    </citation>
    <scope>NUCLEOTIDE SEQUENCE [LARGE SCALE GENOMIC DNA]</scope>
    <source>
        <strain evidence="9 10">YBY</strain>
    </source>
</reference>
<evidence type="ECO:0000256" key="3">
    <source>
        <dbReference type="ARBA" id="ARBA00022448"/>
    </source>
</evidence>
<dbReference type="AlphaFoldDB" id="A0A2U2BGZ3"/>
<dbReference type="Proteomes" id="UP000245216">
    <property type="component" value="Unassembled WGS sequence"/>
</dbReference>
<feature type="transmembrane region" description="Helical" evidence="8">
    <location>
        <begin position="38"/>
        <end position="57"/>
    </location>
</feature>
<keyword evidence="7 8" id="KW-0472">Membrane</keyword>
<evidence type="ECO:0000256" key="4">
    <source>
        <dbReference type="ARBA" id="ARBA00022475"/>
    </source>
</evidence>
<organism evidence="9 10">
    <name type="scientific">Alcaligenes faecalis</name>
    <dbReference type="NCBI Taxonomy" id="511"/>
    <lineage>
        <taxon>Bacteria</taxon>
        <taxon>Pseudomonadati</taxon>
        <taxon>Pseudomonadota</taxon>
        <taxon>Betaproteobacteria</taxon>
        <taxon>Burkholderiales</taxon>
        <taxon>Alcaligenaceae</taxon>
        <taxon>Alcaligenes</taxon>
    </lineage>
</organism>
<evidence type="ECO:0000256" key="8">
    <source>
        <dbReference type="SAM" id="Phobius"/>
    </source>
</evidence>
<comment type="similarity">
    <text evidence="2">Belongs to the AmiS/UreI family.</text>
</comment>
<evidence type="ECO:0000256" key="5">
    <source>
        <dbReference type="ARBA" id="ARBA00022692"/>
    </source>
</evidence>
<dbReference type="EMBL" id="QEXO01000004">
    <property type="protein sequence ID" value="PWE13279.1"/>
    <property type="molecule type" value="Genomic_DNA"/>
</dbReference>
<dbReference type="GeneID" id="29371390"/>
<keyword evidence="4" id="KW-1003">Cell membrane</keyword>
<dbReference type="RefSeq" id="WP_045931579.1">
    <property type="nucleotide sequence ID" value="NZ_CAXOJJ010000002.1"/>
</dbReference>
<gene>
    <name evidence="9" type="ORF">DF183_15800</name>
</gene>
<evidence type="ECO:0000313" key="9">
    <source>
        <dbReference type="EMBL" id="PWE13279.1"/>
    </source>
</evidence>
<comment type="subcellular location">
    <subcellularLocation>
        <location evidence="1">Cell membrane</location>
        <topology evidence="1">Multi-pass membrane protein</topology>
    </subcellularLocation>
</comment>
<reference evidence="9 10" key="1">
    <citation type="submission" date="2018-05" db="EMBL/GenBank/DDBJ databases">
        <title>Genome Sequence of an Efficient Indole-Degrading Bacterium, Alcaligenes sp.YBY.</title>
        <authorList>
            <person name="Yang B."/>
        </authorList>
    </citation>
    <scope>NUCLEOTIDE SEQUENCE [LARGE SCALE GENOMIC DNA]</scope>
    <source>
        <strain evidence="9 10">YBY</strain>
    </source>
</reference>
<keyword evidence="3" id="KW-0813">Transport</keyword>